<dbReference type="InterPro" id="IPR006710">
    <property type="entry name" value="Glyco_hydro_43"/>
</dbReference>
<dbReference type="GO" id="GO:0004553">
    <property type="term" value="F:hydrolase activity, hydrolyzing O-glycosyl compounds"/>
    <property type="evidence" value="ECO:0007669"/>
    <property type="project" value="InterPro"/>
</dbReference>
<evidence type="ECO:0000313" key="10">
    <source>
        <dbReference type="EMBL" id="HHS62471.1"/>
    </source>
</evidence>
<dbReference type="AlphaFoldDB" id="A0A7C6AF20"/>
<feature type="site" description="Important for catalytic activity, responsible for pKa modulation of the active site Glu and correct orientation of both the proton donor and substrate" evidence="7">
    <location>
        <position position="123"/>
    </location>
</feature>
<keyword evidence="6 8" id="KW-0326">Glycosidase</keyword>
<sequence>MNPILPPFYYIPDVEGRQWEDGRMYIYGSHDICGNTNYCSHKYRVFSSDNLIDWQDHGISFISENVRWSNATLYAPDCIYRNGIYYLYFCMADNSEGVAESRYPYGPFKNAKPIEGANKDAIDPAVFVDDDGEIYYYWGQFKARGARLKGMTKIDKETLNTNLLDEKEHGFHEGISIRKRNGIYYAIYTDISRGKASCISYATSKSPLGPFKKGGIIIDNIGCDPQTWNNHGSISEFNGKWYIFYHRSSQGSKFSRRVCMEPINFNEDGSINEVEMTTQGISEPIKAISKIDAYRACLLSGKIHTEVEYLVNHHIEYLAFIENNDWAAYKYINFESGVSKFEIKASTFTSGGIIELRIDSIDGPIIGECYISSTNGWNKWKNFSCAVDSSVRGVHALYLIFKNNKNSWGRLFNVKSFEFKV</sequence>
<comment type="caution">
    <text evidence="10">The sequence shown here is derived from an EMBL/GenBank/DDBJ whole genome shotgun (WGS) entry which is preliminary data.</text>
</comment>
<dbReference type="InterPro" id="IPR005084">
    <property type="entry name" value="CBM6"/>
</dbReference>
<dbReference type="SUPFAM" id="SSF49785">
    <property type="entry name" value="Galactose-binding domain-like"/>
    <property type="match status" value="1"/>
</dbReference>
<keyword evidence="2" id="KW-0858">Xylan degradation</keyword>
<name>A0A7C6AF20_UNCW3</name>
<dbReference type="Gene3D" id="2.115.10.20">
    <property type="entry name" value="Glycosyl hydrolase domain, family 43"/>
    <property type="match status" value="1"/>
</dbReference>
<protein>
    <submittedName>
        <fullName evidence="10">Carbohydrate-binding protein</fullName>
    </submittedName>
</protein>
<dbReference type="GO" id="GO:0030246">
    <property type="term" value="F:carbohydrate binding"/>
    <property type="evidence" value="ECO:0007669"/>
    <property type="project" value="InterPro"/>
</dbReference>
<evidence type="ECO:0000256" key="1">
    <source>
        <dbReference type="ARBA" id="ARBA00009865"/>
    </source>
</evidence>
<comment type="similarity">
    <text evidence="1 8">Belongs to the glycosyl hydrolase 43 family.</text>
</comment>
<feature type="domain" description="CBM6" evidence="9">
    <location>
        <begin position="289"/>
        <end position="420"/>
    </location>
</feature>
<dbReference type="PANTHER" id="PTHR43772:SF2">
    <property type="entry name" value="PUTATIVE (AFU_ORTHOLOGUE AFUA_2G04480)-RELATED"/>
    <property type="match status" value="1"/>
</dbReference>
<dbReference type="CDD" id="cd04084">
    <property type="entry name" value="CBM6_xylanase-like"/>
    <property type="match status" value="1"/>
</dbReference>
<dbReference type="PROSITE" id="PS51175">
    <property type="entry name" value="CBM6"/>
    <property type="match status" value="1"/>
</dbReference>
<dbReference type="CDD" id="cd18620">
    <property type="entry name" value="GH43_XylA-like"/>
    <property type="match status" value="1"/>
</dbReference>
<dbReference type="GO" id="GO:0045493">
    <property type="term" value="P:xylan catabolic process"/>
    <property type="evidence" value="ECO:0007669"/>
    <property type="project" value="UniProtKB-KW"/>
</dbReference>
<reference evidence="10" key="1">
    <citation type="journal article" date="2020" name="mSystems">
        <title>Genome- and Community-Level Interaction Insights into Carbon Utilization and Element Cycling Functions of Hydrothermarchaeota in Hydrothermal Sediment.</title>
        <authorList>
            <person name="Zhou Z."/>
            <person name="Liu Y."/>
            <person name="Xu W."/>
            <person name="Pan J."/>
            <person name="Luo Z.H."/>
            <person name="Li M."/>
        </authorList>
    </citation>
    <scope>NUCLEOTIDE SEQUENCE [LARGE SCALE GENOMIC DNA]</scope>
    <source>
        <strain evidence="10">SpSt-783</strain>
    </source>
</reference>
<keyword evidence="5" id="KW-0119">Carbohydrate metabolism</keyword>
<dbReference type="Pfam" id="PF04616">
    <property type="entry name" value="Glyco_hydro_43"/>
    <property type="match status" value="1"/>
</dbReference>
<evidence type="ECO:0000256" key="6">
    <source>
        <dbReference type="ARBA" id="ARBA00023295"/>
    </source>
</evidence>
<dbReference type="Gene3D" id="2.60.120.260">
    <property type="entry name" value="Galactose-binding domain-like"/>
    <property type="match status" value="1"/>
</dbReference>
<evidence type="ECO:0000256" key="2">
    <source>
        <dbReference type="ARBA" id="ARBA00022651"/>
    </source>
</evidence>
<dbReference type="PANTHER" id="PTHR43772">
    <property type="entry name" value="ENDO-1,4-BETA-XYLANASE"/>
    <property type="match status" value="1"/>
</dbReference>
<dbReference type="SUPFAM" id="SSF75005">
    <property type="entry name" value="Arabinanase/levansucrase/invertase"/>
    <property type="match status" value="1"/>
</dbReference>
<evidence type="ECO:0000256" key="7">
    <source>
        <dbReference type="PIRSR" id="PIRSR606710-2"/>
    </source>
</evidence>
<dbReference type="InterPro" id="IPR023296">
    <property type="entry name" value="Glyco_hydro_beta-prop_sf"/>
</dbReference>
<evidence type="ECO:0000256" key="3">
    <source>
        <dbReference type="ARBA" id="ARBA00022729"/>
    </source>
</evidence>
<dbReference type="InterPro" id="IPR008979">
    <property type="entry name" value="Galactose-bd-like_sf"/>
</dbReference>
<keyword evidence="3" id="KW-0732">Signal</keyword>
<dbReference type="SMART" id="SM00606">
    <property type="entry name" value="CBD_IV"/>
    <property type="match status" value="1"/>
</dbReference>
<organism evidence="10">
    <name type="scientific">candidate division WOR-3 bacterium</name>
    <dbReference type="NCBI Taxonomy" id="2052148"/>
    <lineage>
        <taxon>Bacteria</taxon>
        <taxon>Bacteria division WOR-3</taxon>
    </lineage>
</organism>
<proteinExistence type="inferred from homology"/>
<dbReference type="Pfam" id="PF03422">
    <property type="entry name" value="CBM_6"/>
    <property type="match status" value="1"/>
</dbReference>
<accession>A0A7C6AF20</accession>
<dbReference type="EMBL" id="DTHJ01000055">
    <property type="protein sequence ID" value="HHS62471.1"/>
    <property type="molecule type" value="Genomic_DNA"/>
</dbReference>
<keyword evidence="2" id="KW-0624">Polysaccharide degradation</keyword>
<evidence type="ECO:0000256" key="4">
    <source>
        <dbReference type="ARBA" id="ARBA00022801"/>
    </source>
</evidence>
<evidence type="ECO:0000256" key="5">
    <source>
        <dbReference type="ARBA" id="ARBA00023277"/>
    </source>
</evidence>
<evidence type="ECO:0000256" key="8">
    <source>
        <dbReference type="RuleBase" id="RU361187"/>
    </source>
</evidence>
<dbReference type="InterPro" id="IPR052176">
    <property type="entry name" value="Glycosyl_Hydrlase_43_Enz"/>
</dbReference>
<gene>
    <name evidence="10" type="ORF">ENV70_02485</name>
</gene>
<dbReference type="InterPro" id="IPR006584">
    <property type="entry name" value="Cellulose-bd_IV"/>
</dbReference>
<evidence type="ECO:0000259" key="9">
    <source>
        <dbReference type="PROSITE" id="PS51175"/>
    </source>
</evidence>
<keyword evidence="4 8" id="KW-0378">Hydrolase</keyword>